<dbReference type="Proteomes" id="UP001234178">
    <property type="component" value="Unassembled WGS sequence"/>
</dbReference>
<gene>
    <name evidence="2" type="ORF">OUZ56_012491</name>
</gene>
<evidence type="ECO:0000313" key="3">
    <source>
        <dbReference type="Proteomes" id="UP001234178"/>
    </source>
</evidence>
<keyword evidence="3" id="KW-1185">Reference proteome</keyword>
<sequence length="87" mass="9325">MCDGVEGMDASTQMSVNDRNKFNLSVRDDGANGNSVPIPVGNSEGRSLKPSSERQPFGRSSLDSADSSSVDSRTTEEREVKEQGKTT</sequence>
<reference evidence="2 3" key="1">
    <citation type="journal article" date="2023" name="Nucleic Acids Res.">
        <title>The hologenome of Daphnia magna reveals possible DNA methylation and microbiome-mediated evolution of the host genome.</title>
        <authorList>
            <person name="Chaturvedi A."/>
            <person name="Li X."/>
            <person name="Dhandapani V."/>
            <person name="Marshall H."/>
            <person name="Kissane S."/>
            <person name="Cuenca-Cambronero M."/>
            <person name="Asole G."/>
            <person name="Calvet F."/>
            <person name="Ruiz-Romero M."/>
            <person name="Marangio P."/>
            <person name="Guigo R."/>
            <person name="Rago D."/>
            <person name="Mirbahai L."/>
            <person name="Eastwood N."/>
            <person name="Colbourne J.K."/>
            <person name="Zhou J."/>
            <person name="Mallon E."/>
            <person name="Orsini L."/>
        </authorList>
    </citation>
    <scope>NUCLEOTIDE SEQUENCE [LARGE SCALE GENOMIC DNA]</scope>
    <source>
        <strain evidence="2">LRV0_1</strain>
    </source>
</reference>
<feature type="compositionally biased region" description="Low complexity" evidence="1">
    <location>
        <begin position="60"/>
        <end position="72"/>
    </location>
</feature>
<evidence type="ECO:0000256" key="1">
    <source>
        <dbReference type="SAM" id="MobiDB-lite"/>
    </source>
</evidence>
<protein>
    <submittedName>
        <fullName evidence="2">Uncharacterized protein</fullName>
    </submittedName>
</protein>
<proteinExistence type="predicted"/>
<feature type="compositionally biased region" description="Basic and acidic residues" evidence="1">
    <location>
        <begin position="73"/>
        <end position="87"/>
    </location>
</feature>
<evidence type="ECO:0000313" key="2">
    <source>
        <dbReference type="EMBL" id="KAK4007331.1"/>
    </source>
</evidence>
<dbReference type="EMBL" id="JAOYFB010000002">
    <property type="protein sequence ID" value="KAK4007331.1"/>
    <property type="molecule type" value="Genomic_DNA"/>
</dbReference>
<feature type="region of interest" description="Disordered" evidence="1">
    <location>
        <begin position="1"/>
        <end position="87"/>
    </location>
</feature>
<feature type="compositionally biased region" description="Basic and acidic residues" evidence="1">
    <location>
        <begin position="18"/>
        <end position="30"/>
    </location>
</feature>
<organism evidence="2 3">
    <name type="scientific">Daphnia magna</name>
    <dbReference type="NCBI Taxonomy" id="35525"/>
    <lineage>
        <taxon>Eukaryota</taxon>
        <taxon>Metazoa</taxon>
        <taxon>Ecdysozoa</taxon>
        <taxon>Arthropoda</taxon>
        <taxon>Crustacea</taxon>
        <taxon>Branchiopoda</taxon>
        <taxon>Diplostraca</taxon>
        <taxon>Cladocera</taxon>
        <taxon>Anomopoda</taxon>
        <taxon>Daphniidae</taxon>
        <taxon>Daphnia</taxon>
    </lineage>
</organism>
<comment type="caution">
    <text evidence="2">The sequence shown here is derived from an EMBL/GenBank/DDBJ whole genome shotgun (WGS) entry which is preliminary data.</text>
</comment>
<accession>A0ABQ9Z393</accession>
<name>A0ABQ9Z393_9CRUS</name>